<dbReference type="EMBL" id="OB800907">
    <property type="protein sequence ID" value="CAD7435562.1"/>
    <property type="molecule type" value="Genomic_DNA"/>
</dbReference>
<sequence>MDQNFPKNFVLNCSHVWMLWRSNDHLKGGDVTHQVELSVDKSTTGDVGLLGQPILTCLYSYSNVPPTLATEAPAVRSCVAGLRPAHMLFAPEIHESAVSPPTSPEMVRYSLVWGANSFCEALLTLHGLCPLSVVMHTTCTAGNSVTDDHVAPTPSLVSFSQREDLALPYSRVDHCSDPEERGNILTSNAEEASYMLLGLTGSRGVGDPRQMEAFRSWVGNRSILLQFSVNRTRKLQGHGKASLSCIITLWYSL</sequence>
<proteinExistence type="predicted"/>
<protein>
    <submittedName>
        <fullName evidence="1">Uncharacterized protein</fullName>
    </submittedName>
</protein>
<evidence type="ECO:0000313" key="1">
    <source>
        <dbReference type="EMBL" id="CAD7435562.1"/>
    </source>
</evidence>
<gene>
    <name evidence="1" type="ORF">TMSB3V08_LOCUS12208</name>
</gene>
<reference evidence="1" key="1">
    <citation type="submission" date="2020-11" db="EMBL/GenBank/DDBJ databases">
        <authorList>
            <person name="Tran Van P."/>
        </authorList>
    </citation>
    <scope>NUCLEOTIDE SEQUENCE</scope>
</reference>
<name>A0A7R9HUS2_9NEOP</name>
<accession>A0A7R9HUS2</accession>
<dbReference type="AlphaFoldDB" id="A0A7R9HUS2"/>
<organism evidence="1">
    <name type="scientific">Timema monikensis</name>
    <dbReference type="NCBI Taxonomy" id="170555"/>
    <lineage>
        <taxon>Eukaryota</taxon>
        <taxon>Metazoa</taxon>
        <taxon>Ecdysozoa</taxon>
        <taxon>Arthropoda</taxon>
        <taxon>Hexapoda</taxon>
        <taxon>Insecta</taxon>
        <taxon>Pterygota</taxon>
        <taxon>Neoptera</taxon>
        <taxon>Polyneoptera</taxon>
        <taxon>Phasmatodea</taxon>
        <taxon>Timematodea</taxon>
        <taxon>Timematoidea</taxon>
        <taxon>Timematidae</taxon>
        <taxon>Timema</taxon>
    </lineage>
</organism>